<organism evidence="1 2">
    <name type="scientific">Rhizobium oryzicola</name>
    <dbReference type="NCBI Taxonomy" id="1232668"/>
    <lineage>
        <taxon>Bacteria</taxon>
        <taxon>Pseudomonadati</taxon>
        <taxon>Pseudomonadota</taxon>
        <taxon>Alphaproteobacteria</taxon>
        <taxon>Hyphomicrobiales</taxon>
        <taxon>Rhizobiaceae</taxon>
        <taxon>Rhizobium/Agrobacterium group</taxon>
        <taxon>Rhizobium</taxon>
    </lineage>
</organism>
<dbReference type="PRINTS" id="PR01210">
    <property type="entry name" value="GGTRANSPTASE"/>
</dbReference>
<keyword evidence="2" id="KW-1185">Reference proteome</keyword>
<dbReference type="RefSeq" id="WP_302078070.1">
    <property type="nucleotide sequence ID" value="NZ_JAUKWQ010000005.1"/>
</dbReference>
<protein>
    <submittedName>
        <fullName evidence="1">Gamma-glutamyltransferase family protein</fullName>
    </submittedName>
</protein>
<sequence length="594" mass="65040">MTEFTTRPEILGTFGVVTSTHWIASAVGMSILEKGGNAFDAAVATGFVLQIVEPHLCGPGGDMPAVIYSAKKDKVEVICAQGPAPAGATIEHYTSEGLKLIPGDGLLATVIPGAFDGWMLMLREYGTMSVREVLEPAIYYAENGHPVLPRVSATIKGLKDFFEKEWPTSFDTWLPGGVAPEPHSNFRNPLLAETWKRIIAEAEAKSGRDEQIQAARDAFYRGFVAEAIQRYLDTAEVMDASGIKHKAVLTADDMANWQATIEAPQTYDYHDWTVAKTPGWGQGPVLLQSLALLKGFDINAMDPAGPDFVHHVVEAMKLAFADREVYYGDPEFGQIPTGQLLTDAYNDERRKLIGAEASFELRPGTLPGYENQRDLTMAMLAEFSGKGSVYEPTMAHLSEKKGDTVHIDVIDRWGNMVSTTPSGGWLQSSPVIPGLGFPLNSRAQMFWLKPGLPTSLEPGKRPRTTLTPSLALYQGRPTLAFGTPGGDQQDQWQLPFFLRYAHHGKNLQAAIDMPLFHTTHFPGSFYPRTSEPGHIMVEAGFGETTIAELRRRGHKITVAENWSVGRLTAARRDADGLLRAAATPRLMQAYAVGR</sequence>
<dbReference type="Pfam" id="PF01019">
    <property type="entry name" value="G_glu_transpept"/>
    <property type="match status" value="1"/>
</dbReference>
<dbReference type="InterPro" id="IPR043138">
    <property type="entry name" value="GGT_lsub"/>
</dbReference>
<proteinExistence type="predicted"/>
<comment type="caution">
    <text evidence="1">The sequence shown here is derived from an EMBL/GenBank/DDBJ whole genome shotgun (WGS) entry which is preliminary data.</text>
</comment>
<dbReference type="InterPro" id="IPR043137">
    <property type="entry name" value="GGT_ssub_C"/>
</dbReference>
<evidence type="ECO:0000313" key="2">
    <source>
        <dbReference type="Proteomes" id="UP001169006"/>
    </source>
</evidence>
<dbReference type="PANTHER" id="PTHR43881">
    <property type="entry name" value="GAMMA-GLUTAMYLTRANSPEPTIDASE (AFU_ORTHOLOGUE AFUA_4G13580)"/>
    <property type="match status" value="1"/>
</dbReference>
<name>A0ABT8T0E5_9HYPH</name>
<evidence type="ECO:0000313" key="1">
    <source>
        <dbReference type="EMBL" id="MDO1583864.1"/>
    </source>
</evidence>
<dbReference type="InterPro" id="IPR029055">
    <property type="entry name" value="Ntn_hydrolases_N"/>
</dbReference>
<accession>A0ABT8T0E5</accession>
<reference evidence="1" key="2">
    <citation type="submission" date="2023-07" db="EMBL/GenBank/DDBJ databases">
        <authorList>
            <person name="Sun H."/>
        </authorList>
    </citation>
    <scope>NUCLEOTIDE SEQUENCE</scope>
    <source>
        <strain evidence="1">05753</strain>
    </source>
</reference>
<dbReference type="PANTHER" id="PTHR43881:SF1">
    <property type="entry name" value="GAMMA-GLUTAMYLTRANSPEPTIDASE (AFU_ORTHOLOGUE AFUA_4G13580)"/>
    <property type="match status" value="1"/>
</dbReference>
<dbReference type="Proteomes" id="UP001169006">
    <property type="component" value="Unassembled WGS sequence"/>
</dbReference>
<dbReference type="EMBL" id="JAUKWQ010000005">
    <property type="protein sequence ID" value="MDO1583864.1"/>
    <property type="molecule type" value="Genomic_DNA"/>
</dbReference>
<dbReference type="InterPro" id="IPR052896">
    <property type="entry name" value="GGT-like_enzyme"/>
</dbReference>
<dbReference type="Gene3D" id="3.60.20.40">
    <property type="match status" value="1"/>
</dbReference>
<gene>
    <name evidence="1" type="ORF">Q2T52_17420</name>
</gene>
<reference evidence="1" key="1">
    <citation type="journal article" date="2015" name="Int. J. Syst. Evol. Microbiol.">
        <title>Rhizobium oryzicola sp. nov., potential plant-growth-promoting endophytic bacteria isolated from rice roots.</title>
        <authorList>
            <person name="Zhang X.X."/>
            <person name="Gao J.S."/>
            <person name="Cao Y.H."/>
            <person name="Sheirdil R.A."/>
            <person name="Wang X.C."/>
            <person name="Zhang L."/>
        </authorList>
    </citation>
    <scope>NUCLEOTIDE SEQUENCE</scope>
    <source>
        <strain evidence="1">05753</strain>
    </source>
</reference>
<dbReference type="Gene3D" id="1.10.246.130">
    <property type="match status" value="1"/>
</dbReference>
<dbReference type="SUPFAM" id="SSF56235">
    <property type="entry name" value="N-terminal nucleophile aminohydrolases (Ntn hydrolases)"/>
    <property type="match status" value="1"/>
</dbReference>